<evidence type="ECO:0000256" key="2">
    <source>
        <dbReference type="SAM" id="MobiDB-lite"/>
    </source>
</evidence>
<dbReference type="Proteomes" id="UP000243515">
    <property type="component" value="Unassembled WGS sequence"/>
</dbReference>
<dbReference type="InterPro" id="IPR021842">
    <property type="entry name" value="DUF3435"/>
</dbReference>
<evidence type="ECO:0000313" key="4">
    <source>
        <dbReference type="EMBL" id="OXV06240.1"/>
    </source>
</evidence>
<protein>
    <recommendedName>
        <fullName evidence="3">C2H2-type domain-containing protein</fullName>
    </recommendedName>
</protein>
<dbReference type="PANTHER" id="PTHR37535">
    <property type="entry name" value="FLUG DOMAIN PROTEIN"/>
    <property type="match status" value="1"/>
</dbReference>
<dbReference type="EMBL" id="NPHW01005968">
    <property type="protein sequence ID" value="OXV06240.1"/>
    <property type="molecule type" value="Genomic_DNA"/>
</dbReference>
<keyword evidence="1" id="KW-0863">Zinc-finger</keyword>
<reference evidence="4 5" key="1">
    <citation type="journal article" date="2015" name="Environ. Microbiol.">
        <title>Metagenome sequence of Elaphomyces granulatus from sporocarp tissue reveals Ascomycota ectomycorrhizal fingerprints of genome expansion and a Proteobacteria-rich microbiome.</title>
        <authorList>
            <person name="Quandt C.A."/>
            <person name="Kohler A."/>
            <person name="Hesse C.N."/>
            <person name="Sharpton T.J."/>
            <person name="Martin F."/>
            <person name="Spatafora J.W."/>
        </authorList>
    </citation>
    <scope>NUCLEOTIDE SEQUENCE [LARGE SCALE GENOMIC DNA]</scope>
    <source>
        <strain evidence="4 5">OSC145934</strain>
    </source>
</reference>
<dbReference type="Pfam" id="PF11917">
    <property type="entry name" value="DUF3435"/>
    <property type="match status" value="2"/>
</dbReference>
<dbReference type="OrthoDB" id="4485682at2759"/>
<sequence length="301" mass="34917">MIDGQIEILRDQPLTDSTLYGQLKSCSMIHGFLNPLFSHQFRYGGGKLLDASDQEWGRAMTSISRWRDKRCPRHLDDMEKAFVERDPELHTAIQQHSDLVDDQKQAVIDIERQLSGSIVPDEDTSEASQMVNDMPPEQIRLIEALQAIPTVWTLEGEWRRRNTAVEAIIAYCNYAEGGPLRSRPKRSISRDREGDKQLDSENTTERPSQGSGEPDLMQEKRSSLFVWEKKRQEDRKHIQTSPKPVICFQCGKGYSQHQGFLRHFPPAHLNDRKCNFCDDDMEFLHQMHWQIHAETVHRLHT</sequence>
<dbReference type="PANTHER" id="PTHR37535:SF2">
    <property type="entry name" value="FINGER DOMAIN PROTEIN, PUTATIVE (AFU_ORTHOLOGUE AFUA_6G09300)-RELATED"/>
    <property type="match status" value="1"/>
</dbReference>
<name>A0A232LPY8_9EURO</name>
<dbReference type="AlphaFoldDB" id="A0A232LPY8"/>
<keyword evidence="1" id="KW-0862">Zinc</keyword>
<feature type="compositionally biased region" description="Basic and acidic residues" evidence="2">
    <location>
        <begin position="188"/>
        <end position="199"/>
    </location>
</feature>
<keyword evidence="5" id="KW-1185">Reference proteome</keyword>
<evidence type="ECO:0000313" key="5">
    <source>
        <dbReference type="Proteomes" id="UP000243515"/>
    </source>
</evidence>
<dbReference type="InterPro" id="IPR013087">
    <property type="entry name" value="Znf_C2H2_type"/>
</dbReference>
<dbReference type="GO" id="GO:0008270">
    <property type="term" value="F:zinc ion binding"/>
    <property type="evidence" value="ECO:0007669"/>
    <property type="project" value="UniProtKB-KW"/>
</dbReference>
<evidence type="ECO:0000259" key="3">
    <source>
        <dbReference type="PROSITE" id="PS50157"/>
    </source>
</evidence>
<proteinExistence type="predicted"/>
<comment type="caution">
    <text evidence="4">The sequence shown here is derived from an EMBL/GenBank/DDBJ whole genome shotgun (WGS) entry which is preliminary data.</text>
</comment>
<gene>
    <name evidence="4" type="ORF">Egran_05994</name>
</gene>
<dbReference type="PROSITE" id="PS50157">
    <property type="entry name" value="ZINC_FINGER_C2H2_2"/>
    <property type="match status" value="1"/>
</dbReference>
<evidence type="ECO:0000256" key="1">
    <source>
        <dbReference type="PROSITE-ProRule" id="PRU00042"/>
    </source>
</evidence>
<feature type="region of interest" description="Disordered" evidence="2">
    <location>
        <begin position="180"/>
        <end position="219"/>
    </location>
</feature>
<feature type="domain" description="C2H2-type" evidence="3">
    <location>
        <begin position="245"/>
        <end position="273"/>
    </location>
</feature>
<organism evidence="4 5">
    <name type="scientific">Elaphomyces granulatus</name>
    <dbReference type="NCBI Taxonomy" id="519963"/>
    <lineage>
        <taxon>Eukaryota</taxon>
        <taxon>Fungi</taxon>
        <taxon>Dikarya</taxon>
        <taxon>Ascomycota</taxon>
        <taxon>Pezizomycotina</taxon>
        <taxon>Eurotiomycetes</taxon>
        <taxon>Eurotiomycetidae</taxon>
        <taxon>Eurotiales</taxon>
        <taxon>Elaphomycetaceae</taxon>
        <taxon>Elaphomyces</taxon>
    </lineage>
</organism>
<keyword evidence="1" id="KW-0479">Metal-binding</keyword>
<accession>A0A232LPY8</accession>
<dbReference type="PROSITE" id="PS00028">
    <property type="entry name" value="ZINC_FINGER_C2H2_1"/>
    <property type="match status" value="1"/>
</dbReference>